<evidence type="ECO:0000313" key="3">
    <source>
        <dbReference type="Proteomes" id="UP000245489"/>
    </source>
</evidence>
<evidence type="ECO:0000256" key="1">
    <source>
        <dbReference type="SAM" id="Phobius"/>
    </source>
</evidence>
<reference evidence="2 3" key="1">
    <citation type="submission" date="2018-05" db="EMBL/GenBank/DDBJ databases">
        <title>Genomic Encyclopedia of Archaeal and Bacterial Type Strains, Phase II (KMG-II): from individual species to whole genera.</title>
        <authorList>
            <person name="Goeker M."/>
        </authorList>
    </citation>
    <scope>NUCLEOTIDE SEQUENCE [LARGE SCALE GENOMIC DNA]</scope>
    <source>
        <strain evidence="2 3">DSM 22214</strain>
    </source>
</reference>
<dbReference type="Pfam" id="PF13572">
    <property type="entry name" value="DUF4134"/>
    <property type="match status" value="1"/>
</dbReference>
<feature type="transmembrane region" description="Helical" evidence="1">
    <location>
        <begin position="54"/>
        <end position="79"/>
    </location>
</feature>
<dbReference type="RefSeq" id="WP_109745425.1">
    <property type="nucleotide sequence ID" value="NZ_QGGO01000044.1"/>
</dbReference>
<organism evidence="2 3">
    <name type="scientific">Arcicella aurantiaca</name>
    <dbReference type="NCBI Taxonomy" id="591202"/>
    <lineage>
        <taxon>Bacteria</taxon>
        <taxon>Pseudomonadati</taxon>
        <taxon>Bacteroidota</taxon>
        <taxon>Cytophagia</taxon>
        <taxon>Cytophagales</taxon>
        <taxon>Flectobacillaceae</taxon>
        <taxon>Arcicella</taxon>
    </lineage>
</organism>
<keyword evidence="1" id="KW-0472">Membrane</keyword>
<accession>A0A316DHU3</accession>
<keyword evidence="1" id="KW-1133">Transmembrane helix</keyword>
<protein>
    <submittedName>
        <fullName evidence="2">Uncharacterized protein DUF4134</fullName>
    </submittedName>
</protein>
<evidence type="ECO:0000313" key="2">
    <source>
        <dbReference type="EMBL" id="PWK16799.1"/>
    </source>
</evidence>
<dbReference type="OrthoDB" id="1029065at2"/>
<sequence length="116" mass="12903">MLKQFFIKERWERAIGLFVLSIYVSFSSMAQSATLDGDAGVAAIEDAQVQIKKYFAPVTIIIYIIAAIVGMIGAFKVYNKWQNGDQDVQKVAVGWFGSFLFLIIANTVLRSVFGIN</sequence>
<dbReference type="AlphaFoldDB" id="A0A316DHU3"/>
<proteinExistence type="predicted"/>
<dbReference type="InterPro" id="IPR025408">
    <property type="entry name" value="DUF4134"/>
</dbReference>
<keyword evidence="1" id="KW-0812">Transmembrane</keyword>
<keyword evidence="3" id="KW-1185">Reference proteome</keyword>
<name>A0A316DHU3_9BACT</name>
<gene>
    <name evidence="2" type="ORF">LV89_04757</name>
</gene>
<comment type="caution">
    <text evidence="2">The sequence shown here is derived from an EMBL/GenBank/DDBJ whole genome shotgun (WGS) entry which is preliminary data.</text>
</comment>
<feature type="transmembrane region" description="Helical" evidence="1">
    <location>
        <begin position="91"/>
        <end position="113"/>
    </location>
</feature>
<dbReference type="Proteomes" id="UP000245489">
    <property type="component" value="Unassembled WGS sequence"/>
</dbReference>
<dbReference type="EMBL" id="QGGO01000044">
    <property type="protein sequence ID" value="PWK16799.1"/>
    <property type="molecule type" value="Genomic_DNA"/>
</dbReference>